<dbReference type="InterPro" id="IPR011701">
    <property type="entry name" value="MFS"/>
</dbReference>
<comment type="subcellular location">
    <subcellularLocation>
        <location evidence="1">Cell membrane</location>
        <topology evidence="1">Multi-pass membrane protein</topology>
    </subcellularLocation>
</comment>
<dbReference type="InterPro" id="IPR020846">
    <property type="entry name" value="MFS_dom"/>
</dbReference>
<evidence type="ECO:0000256" key="3">
    <source>
        <dbReference type="ARBA" id="ARBA00022692"/>
    </source>
</evidence>
<keyword evidence="3 6" id="KW-0812">Transmembrane</keyword>
<accession>A0A1G8ELI9</accession>
<evidence type="ECO:0000259" key="7">
    <source>
        <dbReference type="PROSITE" id="PS50850"/>
    </source>
</evidence>
<dbReference type="InterPro" id="IPR050189">
    <property type="entry name" value="MFS_Efflux_Transporters"/>
</dbReference>
<dbReference type="Proteomes" id="UP000199202">
    <property type="component" value="Unassembled WGS sequence"/>
</dbReference>
<dbReference type="OrthoDB" id="7841035at2"/>
<dbReference type="EMBL" id="FNDJ01000003">
    <property type="protein sequence ID" value="SDH70731.1"/>
    <property type="molecule type" value="Genomic_DNA"/>
</dbReference>
<dbReference type="InterPro" id="IPR036259">
    <property type="entry name" value="MFS_trans_sf"/>
</dbReference>
<feature type="transmembrane region" description="Helical" evidence="6">
    <location>
        <begin position="371"/>
        <end position="392"/>
    </location>
</feature>
<feature type="transmembrane region" description="Helical" evidence="6">
    <location>
        <begin position="172"/>
        <end position="191"/>
    </location>
</feature>
<dbReference type="PRINTS" id="PR01036">
    <property type="entry name" value="TCRTETB"/>
</dbReference>
<dbReference type="AlphaFoldDB" id="A0A1G8ELI9"/>
<keyword evidence="2" id="KW-1003">Cell membrane</keyword>
<name>A0A1G8ELI9_9ACTN</name>
<evidence type="ECO:0000256" key="5">
    <source>
        <dbReference type="ARBA" id="ARBA00023136"/>
    </source>
</evidence>
<feature type="transmembrane region" description="Helical" evidence="6">
    <location>
        <begin position="21"/>
        <end position="43"/>
    </location>
</feature>
<feature type="domain" description="Major facilitator superfamily (MFS) profile" evidence="7">
    <location>
        <begin position="20"/>
        <end position="393"/>
    </location>
</feature>
<evidence type="ECO:0000313" key="8">
    <source>
        <dbReference type="EMBL" id="SDH70731.1"/>
    </source>
</evidence>
<dbReference type="Pfam" id="PF07690">
    <property type="entry name" value="MFS_1"/>
    <property type="match status" value="1"/>
</dbReference>
<dbReference type="PANTHER" id="PTHR43124:SF3">
    <property type="entry name" value="CHLORAMPHENICOL EFFLUX PUMP RV0191"/>
    <property type="match status" value="1"/>
</dbReference>
<evidence type="ECO:0000313" key="9">
    <source>
        <dbReference type="Proteomes" id="UP000199202"/>
    </source>
</evidence>
<dbReference type="GO" id="GO:0022857">
    <property type="term" value="F:transmembrane transporter activity"/>
    <property type="evidence" value="ECO:0007669"/>
    <property type="project" value="InterPro"/>
</dbReference>
<sequence length="398" mass="40107">MDQQPFPPGRPETGGSDWPRIFVVYVAGVVAALGLGKISAVGAQVSDALGLTLSQLGWLISVITAVCAAVGLAGGVLNRRYGTGRMLVAGLAVVTAASALSVAATGFGTLLAVRLVEGLGYLLVTVACPVLIARLAGDRDRAMALSIWGTFVPVGLGLSTLLGGLVGTAAGWRVWLGVVAAVTLACTLVTWRRLPPGRVAEHVGVPVRAGALVRPALLALSFCLIVMATLSVVVLLPAFLVERHGQAAAAAGALTSVISLISVAGGIVAAGLLRTVAPGVLALSGISIVPAAWLAFHEEASVTATAVGTGVISFANGILAAIVFAALPYVLVSLAHMDLATGIVAQFGSLGSMLGPPLFGLLAERGGWHTLVPVTSGAVVGGVTLLVLTLWWRRPSVA</sequence>
<reference evidence="8 9" key="1">
    <citation type="submission" date="2016-10" db="EMBL/GenBank/DDBJ databases">
        <authorList>
            <person name="de Groot N.N."/>
        </authorList>
    </citation>
    <scope>NUCLEOTIDE SEQUENCE [LARGE SCALE GENOMIC DNA]</scope>
    <source>
        <strain evidence="8 9">CGMCC 4.6533</strain>
    </source>
</reference>
<keyword evidence="4 6" id="KW-1133">Transmembrane helix</keyword>
<feature type="transmembrane region" description="Helical" evidence="6">
    <location>
        <begin position="144"/>
        <end position="166"/>
    </location>
</feature>
<feature type="transmembrane region" description="Helical" evidence="6">
    <location>
        <begin position="55"/>
        <end position="77"/>
    </location>
</feature>
<dbReference type="Gene3D" id="1.20.1250.20">
    <property type="entry name" value="MFS general substrate transporter like domains"/>
    <property type="match status" value="1"/>
</dbReference>
<feature type="transmembrane region" description="Helical" evidence="6">
    <location>
        <begin position="276"/>
        <end position="296"/>
    </location>
</feature>
<dbReference type="PROSITE" id="PS50850">
    <property type="entry name" value="MFS"/>
    <property type="match status" value="1"/>
</dbReference>
<protein>
    <submittedName>
        <fullName evidence="8">Predicted arabinose efflux permease, MFS family</fullName>
    </submittedName>
</protein>
<organism evidence="8 9">
    <name type="scientific">Nonomuraea jiangxiensis</name>
    <dbReference type="NCBI Taxonomy" id="633440"/>
    <lineage>
        <taxon>Bacteria</taxon>
        <taxon>Bacillati</taxon>
        <taxon>Actinomycetota</taxon>
        <taxon>Actinomycetes</taxon>
        <taxon>Streptosporangiales</taxon>
        <taxon>Streptosporangiaceae</taxon>
        <taxon>Nonomuraea</taxon>
    </lineage>
</organism>
<dbReference type="GO" id="GO:0005886">
    <property type="term" value="C:plasma membrane"/>
    <property type="evidence" value="ECO:0007669"/>
    <property type="project" value="UniProtKB-SubCell"/>
</dbReference>
<proteinExistence type="predicted"/>
<feature type="transmembrane region" description="Helical" evidence="6">
    <location>
        <begin position="89"/>
        <end position="113"/>
    </location>
</feature>
<gene>
    <name evidence="8" type="ORF">SAMN05421869_10328</name>
</gene>
<dbReference type="STRING" id="633440.SAMN05421869_10328"/>
<keyword evidence="9" id="KW-1185">Reference proteome</keyword>
<evidence type="ECO:0000256" key="4">
    <source>
        <dbReference type="ARBA" id="ARBA00022989"/>
    </source>
</evidence>
<feature type="transmembrane region" description="Helical" evidence="6">
    <location>
        <begin position="302"/>
        <end position="327"/>
    </location>
</feature>
<feature type="transmembrane region" description="Helical" evidence="6">
    <location>
        <begin position="119"/>
        <end position="137"/>
    </location>
</feature>
<feature type="transmembrane region" description="Helical" evidence="6">
    <location>
        <begin position="339"/>
        <end position="359"/>
    </location>
</feature>
<dbReference type="RefSeq" id="WP_090929985.1">
    <property type="nucleotide sequence ID" value="NZ_FNDJ01000003.1"/>
</dbReference>
<dbReference type="SUPFAM" id="SSF103473">
    <property type="entry name" value="MFS general substrate transporter"/>
    <property type="match status" value="1"/>
</dbReference>
<evidence type="ECO:0000256" key="6">
    <source>
        <dbReference type="SAM" id="Phobius"/>
    </source>
</evidence>
<dbReference type="PANTHER" id="PTHR43124">
    <property type="entry name" value="PURINE EFFLUX PUMP PBUE"/>
    <property type="match status" value="1"/>
</dbReference>
<feature type="transmembrane region" description="Helical" evidence="6">
    <location>
        <begin position="212"/>
        <end position="241"/>
    </location>
</feature>
<evidence type="ECO:0000256" key="2">
    <source>
        <dbReference type="ARBA" id="ARBA00022475"/>
    </source>
</evidence>
<keyword evidence="5 6" id="KW-0472">Membrane</keyword>
<feature type="transmembrane region" description="Helical" evidence="6">
    <location>
        <begin position="247"/>
        <end position="269"/>
    </location>
</feature>
<evidence type="ECO:0000256" key="1">
    <source>
        <dbReference type="ARBA" id="ARBA00004651"/>
    </source>
</evidence>